<comment type="caution">
    <text evidence="3">The sequence shown here is derived from an EMBL/GenBank/DDBJ whole genome shotgun (WGS) entry which is preliminary data.</text>
</comment>
<dbReference type="RefSeq" id="WP_192533861.1">
    <property type="nucleotide sequence ID" value="NZ_JACZHT010000002.1"/>
</dbReference>
<dbReference type="GO" id="GO:0016757">
    <property type="term" value="F:glycosyltransferase activity"/>
    <property type="evidence" value="ECO:0007669"/>
    <property type="project" value="InterPro"/>
</dbReference>
<dbReference type="Pfam" id="PF00534">
    <property type="entry name" value="Glycos_transf_1"/>
    <property type="match status" value="1"/>
</dbReference>
<feature type="domain" description="Glycosyl transferase family 1" evidence="2">
    <location>
        <begin position="186"/>
        <end position="338"/>
    </location>
</feature>
<dbReference type="AlphaFoldDB" id="A0A8J6YPI5"/>
<dbReference type="Gene3D" id="3.40.50.2000">
    <property type="entry name" value="Glycogen Phosphorylase B"/>
    <property type="match status" value="2"/>
</dbReference>
<dbReference type="PANTHER" id="PTHR46401:SF2">
    <property type="entry name" value="GLYCOSYLTRANSFERASE WBBK-RELATED"/>
    <property type="match status" value="1"/>
</dbReference>
<name>A0A8J6YPI5_9PROT</name>
<reference evidence="3" key="1">
    <citation type="submission" date="2020-10" db="EMBL/GenBank/DDBJ databases">
        <title>Genome sequence of the unusual species of purple photosynthetic bacteria, Phaeovibrio sulfidiphilus DSM 23193, type strain.</title>
        <authorList>
            <person name="Kyndt J.A."/>
            <person name="Meyer T.E."/>
        </authorList>
    </citation>
    <scope>NUCLEOTIDE SEQUENCE</scope>
    <source>
        <strain evidence="3">DSM 23193</strain>
    </source>
</reference>
<evidence type="ECO:0000313" key="3">
    <source>
        <dbReference type="EMBL" id="MBE1236862.1"/>
    </source>
</evidence>
<dbReference type="GO" id="GO:0009103">
    <property type="term" value="P:lipopolysaccharide biosynthetic process"/>
    <property type="evidence" value="ECO:0007669"/>
    <property type="project" value="TreeGrafter"/>
</dbReference>
<evidence type="ECO:0000256" key="1">
    <source>
        <dbReference type="ARBA" id="ARBA00022679"/>
    </source>
</evidence>
<evidence type="ECO:0000313" key="4">
    <source>
        <dbReference type="Proteomes" id="UP000631034"/>
    </source>
</evidence>
<organism evidence="3 4">
    <name type="scientific">Phaeovibrio sulfidiphilus</name>
    <dbReference type="NCBI Taxonomy" id="1220600"/>
    <lineage>
        <taxon>Bacteria</taxon>
        <taxon>Pseudomonadati</taxon>
        <taxon>Pseudomonadota</taxon>
        <taxon>Alphaproteobacteria</taxon>
        <taxon>Rhodospirillales</taxon>
        <taxon>Rhodospirillaceae</taxon>
        <taxon>Phaeovibrio</taxon>
    </lineage>
</organism>
<keyword evidence="4" id="KW-1185">Reference proteome</keyword>
<protein>
    <submittedName>
        <fullName evidence="3">Glycosyltransferase family 4 protein</fullName>
    </submittedName>
</protein>
<dbReference type="InterPro" id="IPR001296">
    <property type="entry name" value="Glyco_trans_1"/>
</dbReference>
<dbReference type="Proteomes" id="UP000631034">
    <property type="component" value="Unassembled WGS sequence"/>
</dbReference>
<dbReference type="EMBL" id="JACZHT010000002">
    <property type="protein sequence ID" value="MBE1236862.1"/>
    <property type="molecule type" value="Genomic_DNA"/>
</dbReference>
<dbReference type="SUPFAM" id="SSF53756">
    <property type="entry name" value="UDP-Glycosyltransferase/glycogen phosphorylase"/>
    <property type="match status" value="1"/>
</dbReference>
<dbReference type="CDD" id="cd03809">
    <property type="entry name" value="GT4_MtfB-like"/>
    <property type="match status" value="1"/>
</dbReference>
<proteinExistence type="predicted"/>
<keyword evidence="1" id="KW-0808">Transferase</keyword>
<sequence>MTDTMECVINGRFLGRTLTGVDRYAYGILHEIDRLLDLRDPLVDGLRFTVAVPSRVRARPFRNMSYETGPGTGYLWEQCVLPWMVGRRTLLNFCTVAPLVRTGYATIHDAHVWLVPEAFSRSFRLSQRILLPLIGHRAKRVVTVSRHSLNKLVEFHVAPAGAITIIPSAPNTFSRLDPGASRFAAAPPAEKYILMVGNDSPNKNMEMIVRLAPQLAERGIHICIVGPAGNPVFGRVGRDGGAQETVHRLGYVDDTDLAWLYGHALAFVFPSFEEGFGLPPLEAMSQGCPCVVSNTAAIPEVCSDAALYASPREPDAWLERIVQVDSDADLRTDLVMKGFERARYFTWEKNARLWLEMIRAGAEAGA</sequence>
<evidence type="ECO:0000259" key="2">
    <source>
        <dbReference type="Pfam" id="PF00534"/>
    </source>
</evidence>
<dbReference type="PANTHER" id="PTHR46401">
    <property type="entry name" value="GLYCOSYLTRANSFERASE WBBK-RELATED"/>
    <property type="match status" value="1"/>
</dbReference>
<accession>A0A8J6YPI5</accession>
<gene>
    <name evidence="3" type="ORF">IHV25_04265</name>
</gene>